<dbReference type="EMBL" id="GBRH01276448">
    <property type="protein sequence ID" value="JAD21447.1"/>
    <property type="molecule type" value="Transcribed_RNA"/>
</dbReference>
<accession>A0A0A8YE74</accession>
<name>A0A0A8YE74_ARUDO</name>
<proteinExistence type="predicted"/>
<evidence type="ECO:0000313" key="1">
    <source>
        <dbReference type="EMBL" id="JAD21447.1"/>
    </source>
</evidence>
<protein>
    <submittedName>
        <fullName evidence="1">Uncharacterized protein</fullName>
    </submittedName>
</protein>
<organism evidence="1">
    <name type="scientific">Arundo donax</name>
    <name type="common">Giant reed</name>
    <name type="synonym">Donax arundinaceus</name>
    <dbReference type="NCBI Taxonomy" id="35708"/>
    <lineage>
        <taxon>Eukaryota</taxon>
        <taxon>Viridiplantae</taxon>
        <taxon>Streptophyta</taxon>
        <taxon>Embryophyta</taxon>
        <taxon>Tracheophyta</taxon>
        <taxon>Spermatophyta</taxon>
        <taxon>Magnoliopsida</taxon>
        <taxon>Liliopsida</taxon>
        <taxon>Poales</taxon>
        <taxon>Poaceae</taxon>
        <taxon>PACMAD clade</taxon>
        <taxon>Arundinoideae</taxon>
        <taxon>Arundineae</taxon>
        <taxon>Arundo</taxon>
    </lineage>
</organism>
<reference evidence="1" key="1">
    <citation type="submission" date="2014-09" db="EMBL/GenBank/DDBJ databases">
        <authorList>
            <person name="Magalhaes I.L.F."/>
            <person name="Oliveira U."/>
            <person name="Santos F.R."/>
            <person name="Vidigal T.H.D.A."/>
            <person name="Brescovit A.D."/>
            <person name="Santos A.J."/>
        </authorList>
    </citation>
    <scope>NUCLEOTIDE SEQUENCE</scope>
    <source>
        <tissue evidence="1">Shoot tissue taken approximately 20 cm above the soil surface</tissue>
    </source>
</reference>
<dbReference type="AlphaFoldDB" id="A0A0A8YE74"/>
<sequence length="36" mass="4133">MLHQKLSVCLELIQCLLQPAVEKEPHHPHKEIFSVG</sequence>
<reference evidence="1" key="2">
    <citation type="journal article" date="2015" name="Data Brief">
        <title>Shoot transcriptome of the giant reed, Arundo donax.</title>
        <authorList>
            <person name="Barrero R.A."/>
            <person name="Guerrero F.D."/>
            <person name="Moolhuijzen P."/>
            <person name="Goolsby J.A."/>
            <person name="Tidwell J."/>
            <person name="Bellgard S.E."/>
            <person name="Bellgard M.I."/>
        </authorList>
    </citation>
    <scope>NUCLEOTIDE SEQUENCE</scope>
    <source>
        <tissue evidence="1">Shoot tissue taken approximately 20 cm above the soil surface</tissue>
    </source>
</reference>